<comment type="caution">
    <text evidence="1">The sequence shown here is derived from an EMBL/GenBank/DDBJ whole genome shotgun (WGS) entry which is preliminary data.</text>
</comment>
<dbReference type="EMBL" id="JACJQL010000014">
    <property type="protein sequence ID" value="MBD2252080.1"/>
    <property type="molecule type" value="Genomic_DNA"/>
</dbReference>
<gene>
    <name evidence="1" type="ORF">H6G14_12310</name>
</gene>
<name>A0ABR8BDP6_9NOSO</name>
<evidence type="ECO:0000313" key="2">
    <source>
        <dbReference type="Proteomes" id="UP000621307"/>
    </source>
</evidence>
<sequence>MSTILNFKKSQCLQELTEQEQETVYGGYLFPKSNIFMQITNLLTTAKSQVVATEGDQIISSYQESTYHYTQVIIVIAPSLEEAKNSFGNYFSFM</sequence>
<organism evidence="1 2">
    <name type="scientific">Nostoc parmelioides FACHB-3921</name>
    <dbReference type="NCBI Taxonomy" id="2692909"/>
    <lineage>
        <taxon>Bacteria</taxon>
        <taxon>Bacillati</taxon>
        <taxon>Cyanobacteriota</taxon>
        <taxon>Cyanophyceae</taxon>
        <taxon>Nostocales</taxon>
        <taxon>Nostocaceae</taxon>
        <taxon>Nostoc</taxon>
    </lineage>
</organism>
<dbReference type="Proteomes" id="UP000621307">
    <property type="component" value="Unassembled WGS sequence"/>
</dbReference>
<dbReference type="RefSeq" id="WP_190567693.1">
    <property type="nucleotide sequence ID" value="NZ_JACJQL010000014.1"/>
</dbReference>
<evidence type="ECO:0000313" key="1">
    <source>
        <dbReference type="EMBL" id="MBD2252080.1"/>
    </source>
</evidence>
<reference evidence="1 2" key="1">
    <citation type="journal article" date="2020" name="ISME J.">
        <title>Comparative genomics reveals insights into cyanobacterial evolution and habitat adaptation.</title>
        <authorList>
            <person name="Chen M.Y."/>
            <person name="Teng W.K."/>
            <person name="Zhao L."/>
            <person name="Hu C.X."/>
            <person name="Zhou Y.K."/>
            <person name="Han B.P."/>
            <person name="Song L.R."/>
            <person name="Shu W.S."/>
        </authorList>
    </citation>
    <scope>NUCLEOTIDE SEQUENCE [LARGE SCALE GENOMIC DNA]</scope>
    <source>
        <strain evidence="1 2">FACHB-3921</strain>
    </source>
</reference>
<keyword evidence="2" id="KW-1185">Reference proteome</keyword>
<protein>
    <submittedName>
        <fullName evidence="1">Uncharacterized protein</fullName>
    </submittedName>
</protein>
<proteinExistence type="predicted"/>
<accession>A0ABR8BDP6</accession>